<dbReference type="EMBL" id="JAODUO010001276">
    <property type="protein sequence ID" value="KAK2167375.1"/>
    <property type="molecule type" value="Genomic_DNA"/>
</dbReference>
<evidence type="ECO:0000313" key="2">
    <source>
        <dbReference type="EMBL" id="KAK2167375.1"/>
    </source>
</evidence>
<evidence type="ECO:0000313" key="3">
    <source>
        <dbReference type="Proteomes" id="UP001209878"/>
    </source>
</evidence>
<dbReference type="InterPro" id="IPR010468">
    <property type="entry name" value="HSL_N"/>
</dbReference>
<gene>
    <name evidence="2" type="ORF">NP493_1276g00019</name>
</gene>
<organism evidence="2 3">
    <name type="scientific">Ridgeia piscesae</name>
    <name type="common">Tubeworm</name>
    <dbReference type="NCBI Taxonomy" id="27915"/>
    <lineage>
        <taxon>Eukaryota</taxon>
        <taxon>Metazoa</taxon>
        <taxon>Spiralia</taxon>
        <taxon>Lophotrochozoa</taxon>
        <taxon>Annelida</taxon>
        <taxon>Polychaeta</taxon>
        <taxon>Sedentaria</taxon>
        <taxon>Canalipalpata</taxon>
        <taxon>Sabellida</taxon>
        <taxon>Siboglinidae</taxon>
        <taxon>Ridgeia</taxon>
    </lineage>
</organism>
<dbReference type="Pfam" id="PF06350">
    <property type="entry name" value="HSL_N"/>
    <property type="match status" value="1"/>
</dbReference>
<evidence type="ECO:0000259" key="1">
    <source>
        <dbReference type="Pfam" id="PF06350"/>
    </source>
</evidence>
<protein>
    <recommendedName>
        <fullName evidence="1">Hormone-sensitive lipase N-terminal domain-containing protein</fullName>
    </recommendedName>
</protein>
<dbReference type="GO" id="GO:0005829">
    <property type="term" value="C:cytosol"/>
    <property type="evidence" value="ECO:0007669"/>
    <property type="project" value="TreeGrafter"/>
</dbReference>
<dbReference type="GO" id="GO:0008203">
    <property type="term" value="P:cholesterol metabolic process"/>
    <property type="evidence" value="ECO:0007669"/>
    <property type="project" value="InterPro"/>
</dbReference>
<keyword evidence="3" id="KW-1185">Reference proteome</keyword>
<dbReference type="GO" id="GO:0004806">
    <property type="term" value="F:triacylglycerol lipase activity"/>
    <property type="evidence" value="ECO:0007669"/>
    <property type="project" value="TreeGrafter"/>
</dbReference>
<dbReference type="AlphaFoldDB" id="A0AAD9KA87"/>
<name>A0AAD9KA87_RIDPI</name>
<dbReference type="PANTHER" id="PTHR23025">
    <property type="entry name" value="TRIACYLGLYCEROL LIPASE"/>
    <property type="match status" value="1"/>
</dbReference>
<dbReference type="PANTHER" id="PTHR23025:SF3">
    <property type="entry name" value="HORMONE-SENSITIVE LIPASE"/>
    <property type="match status" value="1"/>
</dbReference>
<reference evidence="2" key="1">
    <citation type="journal article" date="2023" name="Mol. Biol. Evol.">
        <title>Third-Generation Sequencing Reveals the Adaptive Role of the Epigenome in Three Deep-Sea Polychaetes.</title>
        <authorList>
            <person name="Perez M."/>
            <person name="Aroh O."/>
            <person name="Sun Y."/>
            <person name="Lan Y."/>
            <person name="Juniper S.K."/>
            <person name="Young C.R."/>
            <person name="Angers B."/>
            <person name="Qian P.Y."/>
        </authorList>
    </citation>
    <scope>NUCLEOTIDE SEQUENCE</scope>
    <source>
        <strain evidence="2">R07B-5</strain>
    </source>
</reference>
<proteinExistence type="predicted"/>
<dbReference type="Proteomes" id="UP001209878">
    <property type="component" value="Unassembled WGS sequence"/>
</dbReference>
<dbReference type="GO" id="GO:0019433">
    <property type="term" value="P:triglyceride catabolic process"/>
    <property type="evidence" value="ECO:0007669"/>
    <property type="project" value="TreeGrafter"/>
</dbReference>
<comment type="caution">
    <text evidence="2">The sequence shown here is derived from an EMBL/GenBank/DDBJ whole genome shotgun (WGS) entry which is preliminary data.</text>
</comment>
<dbReference type="GO" id="GO:0004771">
    <property type="term" value="F:sterol ester esterase activity"/>
    <property type="evidence" value="ECO:0007669"/>
    <property type="project" value="TreeGrafter"/>
</dbReference>
<sequence>MAAAATEGKWEGRIAIDESYRRQLSLLFKELRSQALCNSDYFQADSGPVHERFHRSFRQLYDHLDHGLESSVNQLLRTAHNYDVSPLIPANGYRSMIKVVHKCCCHLVQLTRYIVVNRDSFLFRGGHYSRELAAYVTTLGQLRACLYYLQRLSALLQRRMPISRTRDTLRAIQHRRETDARSRDSQPGAVLWEVSWLSGTSI</sequence>
<accession>A0AAD9KA87</accession>
<feature type="domain" description="Hormone-sensitive lipase N-terminal" evidence="1">
    <location>
        <begin position="28"/>
        <end position="154"/>
    </location>
</feature>